<evidence type="ECO:0000313" key="3">
    <source>
        <dbReference type="EMBL" id="OQV23303.1"/>
    </source>
</evidence>
<feature type="region of interest" description="Disordered" evidence="1">
    <location>
        <begin position="116"/>
        <end position="135"/>
    </location>
</feature>
<evidence type="ECO:0000313" key="4">
    <source>
        <dbReference type="Proteomes" id="UP000192578"/>
    </source>
</evidence>
<evidence type="ECO:0000256" key="1">
    <source>
        <dbReference type="SAM" id="MobiDB-lite"/>
    </source>
</evidence>
<protein>
    <submittedName>
        <fullName evidence="3">Uncharacterized protein</fullName>
    </submittedName>
</protein>
<evidence type="ECO:0000256" key="2">
    <source>
        <dbReference type="SAM" id="Phobius"/>
    </source>
</evidence>
<proteinExistence type="predicted"/>
<feature type="compositionally biased region" description="Basic and acidic residues" evidence="1">
    <location>
        <begin position="235"/>
        <end position="246"/>
    </location>
</feature>
<dbReference type="AlphaFoldDB" id="A0A1W0X726"/>
<dbReference type="EMBL" id="MTYJ01000012">
    <property type="protein sequence ID" value="OQV23303.1"/>
    <property type="molecule type" value="Genomic_DNA"/>
</dbReference>
<name>A0A1W0X726_HYPEX</name>
<sequence>MASSEPGLPVAVSTATPPDVDWEFWLYLTCGIAGAFIVALSGVVICLIVLAKKQKQRIKMLHRAAAQDNEAFQPEQPPEVDDEFQDIAFVEDEEKQQIPSPLGPPSIRQTIVQERTVTQQKGPPTPSSYYDDDQKQVPAAAVTVAPSSRVVKEDRRPTHRDDFDERDIDEPQRRRVRPSGRRPESGLPPLRPDDSWDMRDPDRRRNPPSSSATTATPADVRPSARQPRPQPGTGDRYDQEMRDYKPRRPAAGNNTFDDETASAVFPRIHRVVHKRTSSIPDRINNNRMRETSVDNPSRGGPMPFNYLQPGGSDGKFRLSGRASRETEHRRPLSGELSEEEFSRRRGLIEQTAVRNNQGWSPPRDARRGQGYDVGQFVRGGPGRASTSLSPSRYPGYPDRRN</sequence>
<comment type="caution">
    <text evidence="3">The sequence shown here is derived from an EMBL/GenBank/DDBJ whole genome shotgun (WGS) entry which is preliminary data.</text>
</comment>
<dbReference type="Proteomes" id="UP000192578">
    <property type="component" value="Unassembled WGS sequence"/>
</dbReference>
<feature type="region of interest" description="Disordered" evidence="1">
    <location>
        <begin position="141"/>
        <end position="257"/>
    </location>
</feature>
<keyword evidence="2" id="KW-0472">Membrane</keyword>
<reference evidence="4" key="1">
    <citation type="submission" date="2017-01" db="EMBL/GenBank/DDBJ databases">
        <title>Comparative genomics of anhydrobiosis in the tardigrade Hypsibius dujardini.</title>
        <authorList>
            <person name="Yoshida Y."/>
            <person name="Koutsovoulos G."/>
            <person name="Laetsch D."/>
            <person name="Stevens L."/>
            <person name="Kumar S."/>
            <person name="Horikawa D."/>
            <person name="Ishino K."/>
            <person name="Komine S."/>
            <person name="Tomita M."/>
            <person name="Blaxter M."/>
            <person name="Arakawa K."/>
        </authorList>
    </citation>
    <scope>NUCLEOTIDE SEQUENCE [LARGE SCALE GENOMIC DNA]</scope>
    <source>
        <strain evidence="4">Z151</strain>
    </source>
</reference>
<feature type="compositionally biased region" description="Low complexity" evidence="1">
    <location>
        <begin position="207"/>
        <end position="218"/>
    </location>
</feature>
<feature type="compositionally biased region" description="Basic and acidic residues" evidence="1">
    <location>
        <begin position="191"/>
        <end position="205"/>
    </location>
</feature>
<organism evidence="3 4">
    <name type="scientific">Hypsibius exemplaris</name>
    <name type="common">Freshwater tardigrade</name>
    <dbReference type="NCBI Taxonomy" id="2072580"/>
    <lineage>
        <taxon>Eukaryota</taxon>
        <taxon>Metazoa</taxon>
        <taxon>Ecdysozoa</taxon>
        <taxon>Tardigrada</taxon>
        <taxon>Eutardigrada</taxon>
        <taxon>Parachela</taxon>
        <taxon>Hypsibioidea</taxon>
        <taxon>Hypsibiidae</taxon>
        <taxon>Hypsibius</taxon>
    </lineage>
</organism>
<feature type="transmembrane region" description="Helical" evidence="2">
    <location>
        <begin position="24"/>
        <end position="51"/>
    </location>
</feature>
<gene>
    <name evidence="3" type="ORF">BV898_02752</name>
</gene>
<feature type="compositionally biased region" description="Basic and acidic residues" evidence="1">
    <location>
        <begin position="150"/>
        <end position="173"/>
    </location>
</feature>
<feature type="compositionally biased region" description="Basic and acidic residues" evidence="1">
    <location>
        <begin position="322"/>
        <end position="332"/>
    </location>
</feature>
<feature type="region of interest" description="Disordered" evidence="1">
    <location>
        <begin position="287"/>
        <end position="401"/>
    </location>
</feature>
<keyword evidence="2" id="KW-0812">Transmembrane</keyword>
<keyword evidence="4" id="KW-1185">Reference proteome</keyword>
<accession>A0A1W0X726</accession>
<keyword evidence="2" id="KW-1133">Transmembrane helix</keyword>